<reference evidence="2" key="2">
    <citation type="submission" date="2017-10" db="EMBL/GenBank/DDBJ databases">
        <title>Ladona fulva Genome sequencing and assembly.</title>
        <authorList>
            <person name="Murali S."/>
            <person name="Richards S."/>
            <person name="Bandaranaike D."/>
            <person name="Bellair M."/>
            <person name="Blankenburg K."/>
            <person name="Chao H."/>
            <person name="Dinh H."/>
            <person name="Doddapaneni H."/>
            <person name="Dugan-Rocha S."/>
            <person name="Elkadiri S."/>
            <person name="Gnanaolivu R."/>
            <person name="Hernandez B."/>
            <person name="Skinner E."/>
            <person name="Javaid M."/>
            <person name="Lee S."/>
            <person name="Li M."/>
            <person name="Ming W."/>
            <person name="Munidasa M."/>
            <person name="Muniz J."/>
            <person name="Nguyen L."/>
            <person name="Hughes D."/>
            <person name="Osuji N."/>
            <person name="Pu L.-L."/>
            <person name="Puazo M."/>
            <person name="Qu C."/>
            <person name="Quiroz J."/>
            <person name="Raj R."/>
            <person name="Weissenberger G."/>
            <person name="Xin Y."/>
            <person name="Zou X."/>
            <person name="Han Y."/>
            <person name="Worley K."/>
            <person name="Muzny D."/>
            <person name="Gibbs R."/>
        </authorList>
    </citation>
    <scope>NUCLEOTIDE SEQUENCE</scope>
    <source>
        <strain evidence="2">Sampled in the wild</strain>
    </source>
</reference>
<organism evidence="2 3">
    <name type="scientific">Ladona fulva</name>
    <name type="common">Scarce chaser dragonfly</name>
    <name type="synonym">Libellula fulva</name>
    <dbReference type="NCBI Taxonomy" id="123851"/>
    <lineage>
        <taxon>Eukaryota</taxon>
        <taxon>Metazoa</taxon>
        <taxon>Ecdysozoa</taxon>
        <taxon>Arthropoda</taxon>
        <taxon>Hexapoda</taxon>
        <taxon>Insecta</taxon>
        <taxon>Pterygota</taxon>
        <taxon>Palaeoptera</taxon>
        <taxon>Odonata</taxon>
        <taxon>Epiprocta</taxon>
        <taxon>Anisoptera</taxon>
        <taxon>Libelluloidea</taxon>
        <taxon>Libellulidae</taxon>
        <taxon>Ladona</taxon>
    </lineage>
</organism>
<evidence type="ECO:0000259" key="1">
    <source>
        <dbReference type="Pfam" id="PF18701"/>
    </source>
</evidence>
<feature type="domain" description="DUF5641" evidence="1">
    <location>
        <begin position="287"/>
        <end position="318"/>
    </location>
</feature>
<gene>
    <name evidence="2" type="ORF">J437_LFUL015489</name>
</gene>
<proteinExistence type="predicted"/>
<dbReference type="PANTHER" id="PTHR47331:SF6">
    <property type="entry name" value="DOUBLECORTIN DOMAIN-CONTAINING PROTEIN"/>
    <property type="match status" value="1"/>
</dbReference>
<keyword evidence="3" id="KW-1185">Reference proteome</keyword>
<dbReference type="EMBL" id="KZ308915">
    <property type="protein sequence ID" value="KAG8235486.1"/>
    <property type="molecule type" value="Genomic_DNA"/>
</dbReference>
<name>A0A8K0KHV0_LADFU</name>
<protein>
    <recommendedName>
        <fullName evidence="1">DUF5641 domain-containing protein</fullName>
    </recommendedName>
</protein>
<dbReference type="Pfam" id="PF18701">
    <property type="entry name" value="DUF5641"/>
    <property type="match status" value="1"/>
</dbReference>
<dbReference type="Proteomes" id="UP000792457">
    <property type="component" value="Unassembled WGS sequence"/>
</dbReference>
<dbReference type="AlphaFoldDB" id="A0A8K0KHV0"/>
<dbReference type="InterPro" id="IPR040676">
    <property type="entry name" value="DUF5641"/>
</dbReference>
<reference evidence="2" key="1">
    <citation type="submission" date="2013-04" db="EMBL/GenBank/DDBJ databases">
        <authorList>
            <person name="Qu J."/>
            <person name="Murali S.C."/>
            <person name="Bandaranaike D."/>
            <person name="Bellair M."/>
            <person name="Blankenburg K."/>
            <person name="Chao H."/>
            <person name="Dinh H."/>
            <person name="Doddapaneni H."/>
            <person name="Downs B."/>
            <person name="Dugan-Rocha S."/>
            <person name="Elkadiri S."/>
            <person name="Gnanaolivu R.D."/>
            <person name="Hernandez B."/>
            <person name="Javaid M."/>
            <person name="Jayaseelan J.C."/>
            <person name="Lee S."/>
            <person name="Li M."/>
            <person name="Ming W."/>
            <person name="Munidasa M."/>
            <person name="Muniz J."/>
            <person name="Nguyen L."/>
            <person name="Ongeri F."/>
            <person name="Osuji N."/>
            <person name="Pu L.-L."/>
            <person name="Puazo M."/>
            <person name="Qu C."/>
            <person name="Quiroz J."/>
            <person name="Raj R."/>
            <person name="Weissenberger G."/>
            <person name="Xin Y."/>
            <person name="Zou X."/>
            <person name="Han Y."/>
            <person name="Richards S."/>
            <person name="Worley K."/>
            <person name="Muzny D."/>
            <person name="Gibbs R."/>
        </authorList>
    </citation>
    <scope>NUCLEOTIDE SEQUENCE</scope>
    <source>
        <strain evidence="2">Sampled in the wild</strain>
    </source>
</reference>
<sequence>MFRRTRLGSVDRDPHFLRSQSQIGLLGIQPDYQALPELEAHSRTVGTLGVQADPLSWIRRLSSYIKVVRVMAYNFYFGNYYSALRGGGRLPSSLARLRPFVDEDGCIRVGGRLRHSLLASGNKQPWLLPKDVFCRLIGRHYHFVSLHGGPRTVEALISHTFWILSVRVVIKLELTKCVRCCRYRGNVLQPIMADLPASRDTPQRPFAVIEFHLRRIIHGHALNFEEYSTLFCRMEAVLNSPPFVPLSVDPSEINCLTPGHFLIGQQILDLPDADPRSQDSAASFSARWKLFEQIKNNFWRRWLNEYLHTLQQRAKWSPGSTWNAIFSKRAEFACVVLANGSRDVFRIRLGLPG</sequence>
<dbReference type="OrthoDB" id="6595074at2759"/>
<evidence type="ECO:0000313" key="2">
    <source>
        <dbReference type="EMBL" id="KAG8235486.1"/>
    </source>
</evidence>
<dbReference type="PANTHER" id="PTHR47331">
    <property type="entry name" value="PHD-TYPE DOMAIN-CONTAINING PROTEIN"/>
    <property type="match status" value="1"/>
</dbReference>
<comment type="caution">
    <text evidence="2">The sequence shown here is derived from an EMBL/GenBank/DDBJ whole genome shotgun (WGS) entry which is preliminary data.</text>
</comment>
<evidence type="ECO:0000313" key="3">
    <source>
        <dbReference type="Proteomes" id="UP000792457"/>
    </source>
</evidence>
<accession>A0A8K0KHV0</accession>